<evidence type="ECO:0000313" key="1">
    <source>
        <dbReference type="EMBL" id="MBF4375715.1"/>
    </source>
</evidence>
<evidence type="ECO:0008006" key="3">
    <source>
        <dbReference type="Google" id="ProtNLM"/>
    </source>
</evidence>
<accession>A0ABR9ZD85</accession>
<gene>
    <name evidence="1" type="ORF">EAY46_22235</name>
</gene>
<protein>
    <recommendedName>
        <fullName evidence="3">DUF4145 domain-containing protein</fullName>
    </recommendedName>
</protein>
<keyword evidence="2" id="KW-1185">Reference proteome</keyword>
<proteinExistence type="predicted"/>
<evidence type="ECO:0000313" key="2">
    <source>
        <dbReference type="Proteomes" id="UP000726136"/>
    </source>
</evidence>
<dbReference type="Proteomes" id="UP000726136">
    <property type="component" value="Unassembled WGS sequence"/>
</dbReference>
<sequence>MKIPELMSLLMQENELGKVIHTHIHIENLINEYLSCVLCSPENIKPINLDYFGKVHLALAIGFPNELKKPLLQLGKIRNSFAHKLNSNIDSNYMNNFWS</sequence>
<organism evidence="1 2">
    <name type="scientific">Vibrio anguillarum</name>
    <name type="common">Listonella anguillarum</name>
    <dbReference type="NCBI Taxonomy" id="55601"/>
    <lineage>
        <taxon>Bacteria</taxon>
        <taxon>Pseudomonadati</taxon>
        <taxon>Pseudomonadota</taxon>
        <taxon>Gammaproteobacteria</taxon>
        <taxon>Vibrionales</taxon>
        <taxon>Vibrionaceae</taxon>
        <taxon>Vibrio</taxon>
    </lineage>
</organism>
<reference evidence="1 2" key="1">
    <citation type="journal article" date="2021" name="PeerJ">
        <title>Analysis of 44 Vibrio anguillarum genomes reveals high genetic diversity.</title>
        <authorList>
            <person name="Hansen M.J."/>
            <person name="Dalsgaard I."/>
        </authorList>
    </citation>
    <scope>NUCLEOTIDE SEQUENCE [LARGE SCALE GENOMIC DNA]</scope>
    <source>
        <strain evidence="1 2">040915-1/1B</strain>
    </source>
</reference>
<dbReference type="RefSeq" id="WP_096037045.1">
    <property type="nucleotide sequence ID" value="NZ_CP023311.1"/>
</dbReference>
<dbReference type="EMBL" id="RDPI01000288">
    <property type="protein sequence ID" value="MBF4375715.1"/>
    <property type="molecule type" value="Genomic_DNA"/>
</dbReference>
<name>A0ABR9ZD85_VIBAN</name>
<comment type="caution">
    <text evidence="1">The sequence shown here is derived from an EMBL/GenBank/DDBJ whole genome shotgun (WGS) entry which is preliminary data.</text>
</comment>